<name>A0A9P8AGV1_9ASCO</name>
<evidence type="ECO:0000313" key="15">
    <source>
        <dbReference type="EMBL" id="KAG7191457.1"/>
    </source>
</evidence>
<comment type="subcellular location">
    <subcellularLocation>
        <location evidence="1">Mitochondrion inner membrane</location>
        <topology evidence="1">Single-pass membrane protein</topology>
    </subcellularLocation>
</comment>
<dbReference type="InterPro" id="IPR021056">
    <property type="entry name" value="Mt_import_IM_translocase_Tim54"/>
</dbReference>
<keyword evidence="11 14" id="KW-0472">Membrane</keyword>
<evidence type="ECO:0000256" key="8">
    <source>
        <dbReference type="ARBA" id="ARBA00022989"/>
    </source>
</evidence>
<evidence type="ECO:0000256" key="3">
    <source>
        <dbReference type="ARBA" id="ARBA00020796"/>
    </source>
</evidence>
<feature type="region of interest" description="Disordered" evidence="13">
    <location>
        <begin position="258"/>
        <end position="289"/>
    </location>
</feature>
<comment type="similarity">
    <text evidence="2">Belongs to the TIM54 family.</text>
</comment>
<keyword evidence="5 14" id="KW-0812">Transmembrane</keyword>
<dbReference type="GeneID" id="66116507"/>
<dbReference type="GO" id="GO:0005743">
    <property type="term" value="C:mitochondrial inner membrane"/>
    <property type="evidence" value="ECO:0007669"/>
    <property type="project" value="UniProtKB-SubCell"/>
</dbReference>
<feature type="compositionally biased region" description="Basic and acidic residues" evidence="13">
    <location>
        <begin position="260"/>
        <end position="283"/>
    </location>
</feature>
<dbReference type="RefSeq" id="XP_043047009.1">
    <property type="nucleotide sequence ID" value="XM_043193868.1"/>
</dbReference>
<keyword evidence="16" id="KW-1185">Reference proteome</keyword>
<sequence length="432" mass="49925">MTKDTTTSPPVKKGITNPALQMMGIKRLALPSRNWMIFWSIVGAIGGGIAYDKHQQKQARMKYTAQVQSLSTVPYEVNRLPRKLTIFIAPPPNDFLATSVLIFLKFIKPVFNAAAVDFDIFTESRQGDIRSSVAEKIRQLRREKLEEEKMETNQKVTKHDDAGRTWTKFKNLFSTGSKTDDEVEVTVDRHDLYTPKDVLGLYKVVEPVTVKRDDEENELFSGGVICIGRGAYKEYLTGIHEGLLGPLEKPQWLVEEELKEQEAKQQEKKEKEEQNENKQHTEDEKEEEIPVPKAWIKPEEYGSAEYAPEFQDTFQNGALLRNKKNTPVLFEQPVYVFPVVNIQGFLRIPEKIYRFFTTREVAESMGAEAVEIVHNRTRKFELKRDEFMGSIEEKEWPKKWVKSGLEKGSEWVQPLIVDPRVVERIRVYQVDV</sequence>
<dbReference type="Proteomes" id="UP000790833">
    <property type="component" value="Unassembled WGS sequence"/>
</dbReference>
<evidence type="ECO:0000313" key="16">
    <source>
        <dbReference type="Proteomes" id="UP000790833"/>
    </source>
</evidence>
<evidence type="ECO:0000256" key="1">
    <source>
        <dbReference type="ARBA" id="ARBA00004434"/>
    </source>
</evidence>
<keyword evidence="8 14" id="KW-1133">Transmembrane helix</keyword>
<accession>A0A9P8AGV1</accession>
<organism evidence="15 16">
    <name type="scientific">Scheffersomyces spartinae</name>
    <dbReference type="NCBI Taxonomy" id="45513"/>
    <lineage>
        <taxon>Eukaryota</taxon>
        <taxon>Fungi</taxon>
        <taxon>Dikarya</taxon>
        <taxon>Ascomycota</taxon>
        <taxon>Saccharomycotina</taxon>
        <taxon>Pichiomycetes</taxon>
        <taxon>Debaryomycetaceae</taxon>
        <taxon>Scheffersomyces</taxon>
    </lineage>
</organism>
<dbReference type="GO" id="GO:0015031">
    <property type="term" value="P:protein transport"/>
    <property type="evidence" value="ECO:0007669"/>
    <property type="project" value="UniProtKB-KW"/>
</dbReference>
<feature type="transmembrane region" description="Helical" evidence="14">
    <location>
        <begin position="35"/>
        <end position="52"/>
    </location>
</feature>
<evidence type="ECO:0000256" key="11">
    <source>
        <dbReference type="ARBA" id="ARBA00023136"/>
    </source>
</evidence>
<evidence type="ECO:0000256" key="9">
    <source>
        <dbReference type="ARBA" id="ARBA00023010"/>
    </source>
</evidence>
<evidence type="ECO:0000256" key="4">
    <source>
        <dbReference type="ARBA" id="ARBA00022448"/>
    </source>
</evidence>
<keyword evidence="9" id="KW-0811">Translocation</keyword>
<dbReference type="AlphaFoldDB" id="A0A9P8AGV1"/>
<protein>
    <recommendedName>
        <fullName evidence="3">Mitochondrial import inner membrane translocase subunit TIM54</fullName>
    </recommendedName>
</protein>
<evidence type="ECO:0000256" key="6">
    <source>
        <dbReference type="ARBA" id="ARBA00022792"/>
    </source>
</evidence>
<keyword evidence="4" id="KW-0813">Transport</keyword>
<evidence type="ECO:0000256" key="7">
    <source>
        <dbReference type="ARBA" id="ARBA00022927"/>
    </source>
</evidence>
<gene>
    <name evidence="15" type="primary">TIM54</name>
    <name evidence="15" type="ORF">KQ657_003133</name>
</gene>
<evidence type="ECO:0000256" key="12">
    <source>
        <dbReference type="SAM" id="Coils"/>
    </source>
</evidence>
<proteinExistence type="inferred from homology"/>
<evidence type="ECO:0000256" key="2">
    <source>
        <dbReference type="ARBA" id="ARBA00006355"/>
    </source>
</evidence>
<keyword evidence="12" id="KW-0175">Coiled coil</keyword>
<dbReference type="OrthoDB" id="5598305at2759"/>
<evidence type="ECO:0000256" key="14">
    <source>
        <dbReference type="SAM" id="Phobius"/>
    </source>
</evidence>
<dbReference type="EMBL" id="JAHMUF010000029">
    <property type="protein sequence ID" value="KAG7191457.1"/>
    <property type="molecule type" value="Genomic_DNA"/>
</dbReference>
<keyword evidence="6" id="KW-0999">Mitochondrion inner membrane</keyword>
<evidence type="ECO:0000256" key="10">
    <source>
        <dbReference type="ARBA" id="ARBA00023128"/>
    </source>
</evidence>
<evidence type="ECO:0000256" key="5">
    <source>
        <dbReference type="ARBA" id="ARBA00022692"/>
    </source>
</evidence>
<keyword evidence="10" id="KW-0496">Mitochondrion</keyword>
<dbReference type="Pfam" id="PF11711">
    <property type="entry name" value="Tim54"/>
    <property type="match status" value="1"/>
</dbReference>
<evidence type="ECO:0000256" key="13">
    <source>
        <dbReference type="SAM" id="MobiDB-lite"/>
    </source>
</evidence>
<reference evidence="15" key="1">
    <citation type="submission" date="2021-03" db="EMBL/GenBank/DDBJ databases">
        <authorList>
            <person name="Palmer J.M."/>
        </authorList>
    </citation>
    <scope>NUCLEOTIDE SEQUENCE</scope>
    <source>
        <strain evidence="15">ARV_011</strain>
    </source>
</reference>
<feature type="coiled-coil region" evidence="12">
    <location>
        <begin position="133"/>
        <end position="162"/>
    </location>
</feature>
<comment type="caution">
    <text evidence="15">The sequence shown here is derived from an EMBL/GenBank/DDBJ whole genome shotgun (WGS) entry which is preliminary data.</text>
</comment>
<keyword evidence="7" id="KW-0653">Protein transport</keyword>